<comment type="caution">
    <text evidence="1">The sequence shown here is derived from an EMBL/GenBank/DDBJ whole genome shotgun (WGS) entry which is preliminary data.</text>
</comment>
<dbReference type="VEuPathDB" id="MicrosporidiaDB:SLOPH_2747"/>
<keyword evidence="2" id="KW-1185">Reference proteome</keyword>
<dbReference type="Gene3D" id="1.25.40.440">
    <property type="entry name" value="Nucleoporin, helical domain, central subdomain"/>
    <property type="match status" value="1"/>
</dbReference>
<dbReference type="HOGENOM" id="CLU_014149_0_0_1"/>
<accession>S7W8M9</accession>
<name>S7W8M9_SPRLO</name>
<reference evidence="2" key="1">
    <citation type="journal article" date="2013" name="PLoS Genet.">
        <title>The genome of Spraguea lophii and the basis of host-microsporidian interactions.</title>
        <authorList>
            <person name="Campbell S.E."/>
            <person name="Williams T.A."/>
            <person name="Yousuf A."/>
            <person name="Soanes D.M."/>
            <person name="Paszkiewicz K.H."/>
            <person name="Williams B.A.P."/>
        </authorList>
    </citation>
    <scope>NUCLEOTIDE SEQUENCE [LARGE SCALE GENOMIC DNA]</scope>
    <source>
        <strain evidence="2">42_110</strain>
    </source>
</reference>
<dbReference type="AlphaFoldDB" id="S7W8M9"/>
<evidence type="ECO:0000313" key="1">
    <source>
        <dbReference type="EMBL" id="EPR79215.1"/>
    </source>
</evidence>
<dbReference type="EMBL" id="ATCN01000343">
    <property type="protein sequence ID" value="EPR79215.1"/>
    <property type="molecule type" value="Genomic_DNA"/>
</dbReference>
<dbReference type="InterPro" id="IPR042537">
    <property type="entry name" value="Nucleoporin_Nup155_C_2"/>
</dbReference>
<dbReference type="OrthoDB" id="338970at2759"/>
<dbReference type="STRING" id="1358809.S7W8M9"/>
<dbReference type="InParanoid" id="S7W8M9"/>
<proteinExistence type="predicted"/>
<protein>
    <submittedName>
        <fullName evidence="1">Nuclear pore complex protein Nup155</fullName>
    </submittedName>
</protein>
<dbReference type="Proteomes" id="UP000014978">
    <property type="component" value="Unassembled WGS sequence"/>
</dbReference>
<evidence type="ECO:0000313" key="2">
    <source>
        <dbReference type="Proteomes" id="UP000014978"/>
    </source>
</evidence>
<dbReference type="SUPFAM" id="SSF50978">
    <property type="entry name" value="WD40 repeat-like"/>
    <property type="match status" value="1"/>
</dbReference>
<sequence>MKYKFFGEISKLEQENKLPYKYLYTSSSISYSNTNLIRLISDRTHPLKVCSIIHDSNSVYTIIDNYIAIVKNNIVYIYNYITNRIERLTDFTSNVIKVMEVNIENIKKEIKNIFIVITENVIYFYGINDDGDVVESEIKVDIEGKVTAVENNDNKIYIGYEDGRVEEIIYKNGFFSSPHRIDIEYTFLNILLPLFFNKVRSAVKSISLENKLLLVLSDKIRIYNNHKLLKEIEVENTAMKVKILENGFFYILHNNGRRDYYDNKFLFNRKPPIEQNVVFSEFEKEVLVTVSQKDHKLYNINIINLNEEQKVNHYKNIPLENYQLLTSSNFINITIRKNKIFIISENRMLSYEILQGPRFLLYSKVEDSYKILRGYGEKEAFINYLFLAGDGEDVTKLDHIFNKDNYIEAIYTYLYRITKNMYENRIDEKFFEKGDIVISRIKNIMKNRIIRKVLNNRFNEYYKNNYSNIYDNKEVTTLRKLISCIIESINYLKIVYEIDPSINDGVCLKDLIEGECALYKKSSFEKIINISTLENVLRKIKVKCSSFFPLNEIYYQKGMAFLKKANIEDLENALDNFMQIQISREDFVEDKIFSKRKIVYTENKRSDNEEVLSLVKVVDEFNKLRFYKGSVMIIRNIFGGLREGVELLNGALKCPGSLKKALADDRERFHFCVFEVVLKRMEEKEYTYDCICCTTNNPEEFNIINLNSPFLEQFLREKFDTSKNIDELELLYKYYLHNKKIDKGINSIISLVNKNIPTTKKIELLEIGSLINSNKEMNLQLTIVKVIQEIEKRTNQKIITSDPNELFNNYTLPLKYTDLSLQLLDISNYNNQRTIKDLWKEYLNTTYSESVNKLMRLRLTGVSKNLNIIGNILLEKIDHYNRNTVEPSENNRIINSHYEESTTQTEDEYTFKFNPTSDNEEITNIIR</sequence>
<gene>
    <name evidence="1" type="ORF">SLOPH_2747</name>
</gene>
<dbReference type="InterPro" id="IPR036322">
    <property type="entry name" value="WD40_repeat_dom_sf"/>
</dbReference>
<organism evidence="1 2">
    <name type="scientific">Spraguea lophii (strain 42_110)</name>
    <name type="common">Microsporidian parasite</name>
    <dbReference type="NCBI Taxonomy" id="1358809"/>
    <lineage>
        <taxon>Eukaryota</taxon>
        <taxon>Fungi</taxon>
        <taxon>Fungi incertae sedis</taxon>
        <taxon>Microsporidia</taxon>
        <taxon>Spragueidae</taxon>
        <taxon>Spraguea</taxon>
    </lineage>
</organism>
<feature type="non-terminal residue" evidence="1">
    <location>
        <position position="927"/>
    </location>
</feature>
<dbReference type="Gene3D" id="1.20.120.1050">
    <property type="match status" value="1"/>
</dbReference>